<dbReference type="NCBIfam" id="TIGR01587">
    <property type="entry name" value="cas3_core"/>
    <property type="match status" value="1"/>
</dbReference>
<dbReference type="PROSITE" id="PS51192">
    <property type="entry name" value="HELICASE_ATP_BIND_1"/>
    <property type="match status" value="1"/>
</dbReference>
<keyword evidence="9" id="KW-0051">Antiviral defense</keyword>
<dbReference type="Pfam" id="PF18019">
    <property type="entry name" value="Cas3_HD"/>
    <property type="match status" value="1"/>
</dbReference>
<keyword evidence="14" id="KW-1185">Reference proteome</keyword>
<evidence type="ECO:0000256" key="9">
    <source>
        <dbReference type="ARBA" id="ARBA00023118"/>
    </source>
</evidence>
<evidence type="ECO:0000259" key="11">
    <source>
        <dbReference type="PROSITE" id="PS51194"/>
    </source>
</evidence>
<dbReference type="PROSITE" id="PS51194">
    <property type="entry name" value="HELICASE_CTER"/>
    <property type="match status" value="1"/>
</dbReference>
<feature type="domain" description="Helicase C-terminal" evidence="11">
    <location>
        <begin position="495"/>
        <end position="652"/>
    </location>
</feature>
<dbReference type="Gene3D" id="3.40.50.300">
    <property type="entry name" value="P-loop containing nucleotide triphosphate hydrolases"/>
    <property type="match status" value="2"/>
</dbReference>
<comment type="similarity">
    <text evidence="2">In the central section; belongs to the CRISPR-associated helicase Cas3 family.</text>
</comment>
<evidence type="ECO:0000256" key="6">
    <source>
        <dbReference type="ARBA" id="ARBA00022801"/>
    </source>
</evidence>
<keyword evidence="6" id="KW-0378">Hydrolase</keyword>
<name>A0ABY0TAQ6_9PROT</name>
<dbReference type="Pfam" id="PF00270">
    <property type="entry name" value="DEAD"/>
    <property type="match status" value="1"/>
</dbReference>
<proteinExistence type="inferred from homology"/>
<dbReference type="InterPro" id="IPR054712">
    <property type="entry name" value="Cas3-like_dom"/>
</dbReference>
<feature type="domain" description="HD Cas3-type" evidence="12">
    <location>
        <begin position="14"/>
        <end position="225"/>
    </location>
</feature>
<gene>
    <name evidence="13" type="ORF">SAMN05216402_1266</name>
</gene>
<dbReference type="PROSITE" id="PS51643">
    <property type="entry name" value="HD_CAS3"/>
    <property type="match status" value="1"/>
</dbReference>
<evidence type="ECO:0000256" key="4">
    <source>
        <dbReference type="ARBA" id="ARBA00022723"/>
    </source>
</evidence>
<organism evidence="13 14">
    <name type="scientific">Nitrosospira multiformis</name>
    <dbReference type="NCBI Taxonomy" id="1231"/>
    <lineage>
        <taxon>Bacteria</taxon>
        <taxon>Pseudomonadati</taxon>
        <taxon>Pseudomonadota</taxon>
        <taxon>Betaproteobacteria</taxon>
        <taxon>Nitrosomonadales</taxon>
        <taxon>Nitrosomonadaceae</taxon>
        <taxon>Nitrosospira</taxon>
    </lineage>
</organism>
<evidence type="ECO:0000256" key="3">
    <source>
        <dbReference type="ARBA" id="ARBA00022722"/>
    </source>
</evidence>
<dbReference type="NCBIfam" id="TIGR01596">
    <property type="entry name" value="cas3_HD"/>
    <property type="match status" value="1"/>
</dbReference>
<evidence type="ECO:0000256" key="2">
    <source>
        <dbReference type="ARBA" id="ARBA00009046"/>
    </source>
</evidence>
<dbReference type="SUPFAM" id="SSF52540">
    <property type="entry name" value="P-loop containing nucleoside triphosphate hydrolases"/>
    <property type="match status" value="1"/>
</dbReference>
<evidence type="ECO:0000256" key="1">
    <source>
        <dbReference type="ARBA" id="ARBA00006847"/>
    </source>
</evidence>
<dbReference type="SUPFAM" id="SSF109604">
    <property type="entry name" value="HD-domain/PDEase-like"/>
    <property type="match status" value="1"/>
</dbReference>
<dbReference type="EMBL" id="FNKY01000001">
    <property type="protein sequence ID" value="SDQ54712.1"/>
    <property type="molecule type" value="Genomic_DNA"/>
</dbReference>
<evidence type="ECO:0000313" key="14">
    <source>
        <dbReference type="Proteomes" id="UP000183471"/>
    </source>
</evidence>
<dbReference type="Pfam" id="PF22590">
    <property type="entry name" value="Cas3-like_C_2"/>
    <property type="match status" value="1"/>
</dbReference>
<dbReference type="Proteomes" id="UP000183471">
    <property type="component" value="Unassembled WGS sequence"/>
</dbReference>
<accession>A0ABY0TAQ6</accession>
<dbReference type="InterPro" id="IPR006474">
    <property type="entry name" value="Helicase_Cas3_CRISPR-ass_core"/>
</dbReference>
<dbReference type="RefSeq" id="WP_074631575.1">
    <property type="nucleotide sequence ID" value="NZ_FNKY01000001.1"/>
</dbReference>
<keyword evidence="8" id="KW-0067">ATP-binding</keyword>
<protein>
    <submittedName>
        <fullName evidence="13">CRISPR-associated helicase, Cas3 family</fullName>
    </submittedName>
</protein>
<dbReference type="InterPro" id="IPR038257">
    <property type="entry name" value="CRISPR-assoc_Cas3_HD_sf"/>
</dbReference>
<evidence type="ECO:0000259" key="12">
    <source>
        <dbReference type="PROSITE" id="PS51643"/>
    </source>
</evidence>
<evidence type="ECO:0000259" key="10">
    <source>
        <dbReference type="PROSITE" id="PS51192"/>
    </source>
</evidence>
<comment type="similarity">
    <text evidence="1">In the N-terminal section; belongs to the CRISPR-associated nuclease Cas3-HD family.</text>
</comment>
<dbReference type="CDD" id="cd17930">
    <property type="entry name" value="DEXHc_cas3"/>
    <property type="match status" value="1"/>
</dbReference>
<keyword evidence="5" id="KW-0547">Nucleotide-binding</keyword>
<dbReference type="InterPro" id="IPR001650">
    <property type="entry name" value="Helicase_C-like"/>
</dbReference>
<dbReference type="InterPro" id="IPR011545">
    <property type="entry name" value="DEAD/DEAH_box_helicase_dom"/>
</dbReference>
<keyword evidence="7" id="KW-0347">Helicase</keyword>
<dbReference type="SMART" id="SM00487">
    <property type="entry name" value="DEXDc"/>
    <property type="match status" value="1"/>
</dbReference>
<comment type="caution">
    <text evidence="13">The sequence shown here is derived from an EMBL/GenBank/DDBJ whole genome shotgun (WGS) entry which is preliminary data.</text>
</comment>
<evidence type="ECO:0000256" key="8">
    <source>
        <dbReference type="ARBA" id="ARBA00022840"/>
    </source>
</evidence>
<keyword evidence="3" id="KW-0540">Nuclease</keyword>
<dbReference type="InterPro" id="IPR006483">
    <property type="entry name" value="CRISPR-assoc_Cas3_HD"/>
</dbReference>
<evidence type="ECO:0000313" key="13">
    <source>
        <dbReference type="EMBL" id="SDQ54712.1"/>
    </source>
</evidence>
<dbReference type="CDD" id="cd09641">
    <property type="entry name" value="Cas3''_I"/>
    <property type="match status" value="1"/>
</dbReference>
<dbReference type="InterPro" id="IPR014001">
    <property type="entry name" value="Helicase_ATP-bd"/>
</dbReference>
<dbReference type="InterPro" id="IPR027417">
    <property type="entry name" value="P-loop_NTPase"/>
</dbReference>
<reference evidence="13 14" key="1">
    <citation type="submission" date="2016-10" db="EMBL/GenBank/DDBJ databases">
        <authorList>
            <person name="Varghese N."/>
            <person name="Submissions S."/>
        </authorList>
    </citation>
    <scope>NUCLEOTIDE SEQUENCE [LARGE SCALE GENOMIC DNA]</scope>
    <source>
        <strain evidence="13 14">Nl1</strain>
    </source>
</reference>
<evidence type="ECO:0000256" key="7">
    <source>
        <dbReference type="ARBA" id="ARBA00022806"/>
    </source>
</evidence>
<feature type="domain" description="Helicase ATP-binding" evidence="10">
    <location>
        <begin position="280"/>
        <end position="465"/>
    </location>
</feature>
<keyword evidence="4" id="KW-0479">Metal-binding</keyword>
<evidence type="ECO:0000256" key="5">
    <source>
        <dbReference type="ARBA" id="ARBA00022741"/>
    </source>
</evidence>
<sequence>MSNAALYIAHQRKSDGAVQSLEVHLLEVSRIAKSLAAKIGLQDQGELIGLLHDLGKYSSEFQHYLKSAVGLIDQDEDEFIDARGMKGKVDHSTAGAQLVWQELANHGEIGRVVGQILSLCIASHHSGLIDCLSSDTSSFGEDRFTKRINKSDNRTHLQEAIAKMDNTVTVRFRELANSPEIIKGIKESISKIVRREELGDEQIIRFKVGLLVRCLFSCLIDADRMNSADFEKPHAAKTRRNGQYSEWTHLIYRLDNYLSSFVANQSIDKLRANISLHCRDKAGNGKGIYTLTVPTGGGKTLSSLRFALHHAEKHKMDRIIYAIPFTSIIDQNADVVRKILEPDGAKSNNVVLEHHSNLMPEEENWKTKMLVENWDAPVIYTTNVQMLETLFGAGTRGPRRLHQLANAVLVFDEIQTLPVNCIHLFCNAINYLVEHCGTTVVLCTATQPLMDMVEQSKGALRIPPSNEIMPDVGELFRKLKRVEVLNRRKPGGWSDKEVATLAMEEAKKAGSCLVIVNTKKSAQALFQLCRDEKAAMPIYHLSTNMCPAHRRFILDEIRQRLEAKEPILCISTQLIEAGVDVDFGAVIRSVAGLDSIAQAAGRCNRNGRRDIGHVHVVNLSEERVDMLTDIACGQRITERLLDEFEKDPARFDNDLLGPTAIACYFNYYFAERRGEMDYPVGSKVLGHDDTLLNLLAGNANAAEEFHRCQGSPFNLYLRQSFMAAAKAFKSIDAPTRGVIVPYGSAGKKLIGELCGAFDVEKQFKLLRRAQQYTVNVFPHQLEKLQKEKASHEIQMGVDILYLADARYYNEDFGLSLTPEGKMEVYCV</sequence>
<dbReference type="Gene3D" id="1.10.3210.30">
    <property type="match status" value="1"/>
</dbReference>